<protein>
    <submittedName>
        <fullName evidence="9">PilT protein domain protein</fullName>
    </submittedName>
</protein>
<dbReference type="InterPro" id="IPR002716">
    <property type="entry name" value="PIN_dom"/>
</dbReference>
<proteinExistence type="inferred from homology"/>
<dbReference type="PANTHER" id="PTHR33653:SF1">
    <property type="entry name" value="RIBONUCLEASE VAPC2"/>
    <property type="match status" value="1"/>
</dbReference>
<dbReference type="GO" id="GO:0046872">
    <property type="term" value="F:metal ion binding"/>
    <property type="evidence" value="ECO:0007669"/>
    <property type="project" value="UniProtKB-KW"/>
</dbReference>
<evidence type="ECO:0000256" key="3">
    <source>
        <dbReference type="ARBA" id="ARBA00022722"/>
    </source>
</evidence>
<evidence type="ECO:0000256" key="7">
    <source>
        <dbReference type="ARBA" id="ARBA00038093"/>
    </source>
</evidence>
<keyword evidence="5" id="KW-0378">Hydrolase</keyword>
<evidence type="ECO:0000256" key="6">
    <source>
        <dbReference type="ARBA" id="ARBA00022842"/>
    </source>
</evidence>
<dbReference type="EMBL" id="LUTY01002201">
    <property type="protein sequence ID" value="OAD20665.1"/>
    <property type="molecule type" value="Genomic_DNA"/>
</dbReference>
<keyword evidence="3" id="KW-0540">Nuclease</keyword>
<dbReference type="InterPro" id="IPR050556">
    <property type="entry name" value="Type_II_TA_system_RNase"/>
</dbReference>
<evidence type="ECO:0000256" key="2">
    <source>
        <dbReference type="ARBA" id="ARBA00022649"/>
    </source>
</evidence>
<comment type="caution">
    <text evidence="9">The sequence shown here is derived from an EMBL/GenBank/DDBJ whole genome shotgun (WGS) entry which is preliminary data.</text>
</comment>
<keyword evidence="10" id="KW-1185">Reference proteome</keyword>
<keyword evidence="2" id="KW-1277">Toxin-antitoxin system</keyword>
<dbReference type="GO" id="GO:0004518">
    <property type="term" value="F:nuclease activity"/>
    <property type="evidence" value="ECO:0007669"/>
    <property type="project" value="UniProtKB-KW"/>
</dbReference>
<keyword evidence="4" id="KW-0479">Metal-binding</keyword>
<reference evidence="9 10" key="1">
    <citation type="submission" date="2016-05" db="EMBL/GenBank/DDBJ databases">
        <title>Single-cell genome of chain-forming Candidatus Thiomargarita nelsonii and comparison to other large sulfur-oxidizing bacteria.</title>
        <authorList>
            <person name="Winkel M."/>
            <person name="Salman V."/>
            <person name="Woyke T."/>
            <person name="Schulz-Vogt H."/>
            <person name="Richter M."/>
            <person name="Flood B."/>
            <person name="Bailey J."/>
            <person name="Amann R."/>
            <person name="Mussmann M."/>
        </authorList>
    </citation>
    <scope>NUCLEOTIDE SEQUENCE [LARGE SCALE GENOMIC DNA]</scope>
    <source>
        <strain evidence="9 10">THI036</strain>
    </source>
</reference>
<evidence type="ECO:0000256" key="1">
    <source>
        <dbReference type="ARBA" id="ARBA00001946"/>
    </source>
</evidence>
<dbReference type="PANTHER" id="PTHR33653">
    <property type="entry name" value="RIBONUCLEASE VAPC2"/>
    <property type="match status" value="1"/>
</dbReference>
<dbReference type="Gene3D" id="3.40.50.1010">
    <property type="entry name" value="5'-nuclease"/>
    <property type="match status" value="1"/>
</dbReference>
<dbReference type="InterPro" id="IPR029060">
    <property type="entry name" value="PIN-like_dom_sf"/>
</dbReference>
<sequence>MKLVDSDVMIDILREYTPALEWLKTLNSEYIGIQGLVAMELLQGCRNSVEQHQLEKVLRSYTLYWPDRADCGRAFNDYSKYHLSHNISILDALIAETAVGLGVKLATFNQKHYRVVSNLQMIQPYERK</sequence>
<comment type="cofactor">
    <cofactor evidence="1">
        <name>Mg(2+)</name>
        <dbReference type="ChEBI" id="CHEBI:18420"/>
    </cofactor>
</comment>
<dbReference type="Pfam" id="PF01850">
    <property type="entry name" value="PIN"/>
    <property type="match status" value="1"/>
</dbReference>
<organism evidence="9 10">
    <name type="scientific">Candidatus Thiomargarita nelsonii</name>
    <dbReference type="NCBI Taxonomy" id="1003181"/>
    <lineage>
        <taxon>Bacteria</taxon>
        <taxon>Pseudomonadati</taxon>
        <taxon>Pseudomonadota</taxon>
        <taxon>Gammaproteobacteria</taxon>
        <taxon>Thiotrichales</taxon>
        <taxon>Thiotrichaceae</taxon>
        <taxon>Thiomargarita</taxon>
    </lineage>
</organism>
<accession>A0A0A6P0A8</accession>
<evidence type="ECO:0000256" key="4">
    <source>
        <dbReference type="ARBA" id="ARBA00022723"/>
    </source>
</evidence>
<comment type="similarity">
    <text evidence="7">Belongs to the PINc/VapC protein family.</text>
</comment>
<name>A0A0A6P0A8_9GAMM</name>
<gene>
    <name evidence="9" type="ORF">THIOM_003614</name>
</gene>
<evidence type="ECO:0000313" key="9">
    <source>
        <dbReference type="EMBL" id="OAD20665.1"/>
    </source>
</evidence>
<evidence type="ECO:0000256" key="5">
    <source>
        <dbReference type="ARBA" id="ARBA00022801"/>
    </source>
</evidence>
<evidence type="ECO:0000259" key="8">
    <source>
        <dbReference type="Pfam" id="PF01850"/>
    </source>
</evidence>
<keyword evidence="6" id="KW-0460">Magnesium</keyword>
<dbReference type="AlphaFoldDB" id="A0A0A6P0A8"/>
<dbReference type="GO" id="GO:0016787">
    <property type="term" value="F:hydrolase activity"/>
    <property type="evidence" value="ECO:0007669"/>
    <property type="project" value="UniProtKB-KW"/>
</dbReference>
<dbReference type="Proteomes" id="UP000076962">
    <property type="component" value="Unassembled WGS sequence"/>
</dbReference>
<evidence type="ECO:0000313" key="10">
    <source>
        <dbReference type="Proteomes" id="UP000076962"/>
    </source>
</evidence>
<dbReference type="SUPFAM" id="SSF88723">
    <property type="entry name" value="PIN domain-like"/>
    <property type="match status" value="1"/>
</dbReference>
<feature type="domain" description="PIN" evidence="8">
    <location>
        <begin position="3"/>
        <end position="115"/>
    </location>
</feature>